<protein>
    <submittedName>
        <fullName evidence="1">Uncharacterized protein</fullName>
    </submittedName>
</protein>
<dbReference type="EMBL" id="WXXP01000458">
    <property type="protein sequence ID" value="NEK55358.1"/>
    <property type="molecule type" value="Genomic_DNA"/>
</dbReference>
<dbReference type="AlphaFoldDB" id="A0A6P0DQI8"/>
<gene>
    <name evidence="1" type="ORF">GUK36_39695</name>
</gene>
<name>A0A6P0DQI8_RHILE</name>
<evidence type="ECO:0000313" key="2">
    <source>
        <dbReference type="Proteomes" id="UP000471409"/>
    </source>
</evidence>
<dbReference type="Proteomes" id="UP000471409">
    <property type="component" value="Unassembled WGS sequence"/>
</dbReference>
<sequence>AEIGITGATTAEVANVINASFTTWQTIGAAIEATRLGTKKAIDAATDAEAAIGAASVVNWPS</sequence>
<comment type="caution">
    <text evidence="1">The sequence shown here is derived from an EMBL/GenBank/DDBJ whole genome shotgun (WGS) entry which is preliminary data.</text>
</comment>
<proteinExistence type="predicted"/>
<accession>A0A6P0DQI8</accession>
<feature type="non-terminal residue" evidence="1">
    <location>
        <position position="1"/>
    </location>
</feature>
<reference evidence="1 2" key="1">
    <citation type="submission" date="2020-01" db="EMBL/GenBank/DDBJ databases">
        <title>Rhizobium genotypes associated with high levels of biological nitrogen fixation by grain legumes in a temperate-maritime cropping system.</title>
        <authorList>
            <person name="Maluk M."/>
            <person name="Francesc Ferrando Molina F."/>
            <person name="Lopez Del Egido L."/>
            <person name="Lafos M."/>
            <person name="Langarica-Fuentes A."/>
            <person name="Gebre Yohannes G."/>
            <person name="Young M.W."/>
            <person name="Martin P."/>
            <person name="Gantlett R."/>
            <person name="Kenicer G."/>
            <person name="Hawes C."/>
            <person name="Begg G.S."/>
            <person name="Quilliam R.S."/>
            <person name="Squire G.R."/>
            <person name="Poole P.S."/>
            <person name="Young P.W."/>
            <person name="Iannetta P.M."/>
            <person name="James E.K."/>
        </authorList>
    </citation>
    <scope>NUCLEOTIDE SEQUENCE [LARGE SCALE GENOMIC DNA]</scope>
    <source>
        <strain evidence="1 2">JHI944</strain>
    </source>
</reference>
<organism evidence="1 2">
    <name type="scientific">Rhizobium leguminosarum</name>
    <dbReference type="NCBI Taxonomy" id="384"/>
    <lineage>
        <taxon>Bacteria</taxon>
        <taxon>Pseudomonadati</taxon>
        <taxon>Pseudomonadota</taxon>
        <taxon>Alphaproteobacteria</taxon>
        <taxon>Hyphomicrobiales</taxon>
        <taxon>Rhizobiaceae</taxon>
        <taxon>Rhizobium/Agrobacterium group</taxon>
        <taxon>Rhizobium</taxon>
    </lineage>
</organism>
<evidence type="ECO:0000313" key="1">
    <source>
        <dbReference type="EMBL" id="NEK55358.1"/>
    </source>
</evidence>